<proteinExistence type="predicted"/>
<dbReference type="Proteomes" id="UP000588017">
    <property type="component" value="Unassembled WGS sequence"/>
</dbReference>
<evidence type="ECO:0008006" key="3">
    <source>
        <dbReference type="Google" id="ProtNLM"/>
    </source>
</evidence>
<dbReference type="AlphaFoldDB" id="A0A841KC58"/>
<dbReference type="RefSeq" id="WP_183336665.1">
    <property type="nucleotide sequence ID" value="NZ_BMHX01000013.1"/>
</dbReference>
<sequence>MQMRLVMVTNDWLERSPDLSLDALSRTFGIGRRYLQRIILDGYGAMPKTLAVKYRALRAAAMMAVERHGIDARACAGLCRPVPPLPELPLHRFAARRFPAGPGGPAARTRTGRYRAGAARPLALWS</sequence>
<organism evidence="1 2">
    <name type="scientific">Chelatococcus composti</name>
    <dbReference type="NCBI Taxonomy" id="1743235"/>
    <lineage>
        <taxon>Bacteria</taxon>
        <taxon>Pseudomonadati</taxon>
        <taxon>Pseudomonadota</taxon>
        <taxon>Alphaproteobacteria</taxon>
        <taxon>Hyphomicrobiales</taxon>
        <taxon>Chelatococcaceae</taxon>
        <taxon>Chelatococcus</taxon>
    </lineage>
</organism>
<accession>A0A841KC58</accession>
<protein>
    <recommendedName>
        <fullName evidence="3">HTH araC/xylS-type domain-containing protein</fullName>
    </recommendedName>
</protein>
<dbReference type="EMBL" id="JACHEH010000014">
    <property type="protein sequence ID" value="MBB6169875.1"/>
    <property type="molecule type" value="Genomic_DNA"/>
</dbReference>
<dbReference type="Gene3D" id="1.10.10.60">
    <property type="entry name" value="Homeodomain-like"/>
    <property type="match status" value="1"/>
</dbReference>
<evidence type="ECO:0000313" key="1">
    <source>
        <dbReference type="EMBL" id="MBB6169875.1"/>
    </source>
</evidence>
<evidence type="ECO:0000313" key="2">
    <source>
        <dbReference type="Proteomes" id="UP000588017"/>
    </source>
</evidence>
<keyword evidence="2" id="KW-1185">Reference proteome</keyword>
<gene>
    <name evidence="1" type="ORF">HNQ73_003530</name>
</gene>
<reference evidence="1 2" key="1">
    <citation type="submission" date="2020-08" db="EMBL/GenBank/DDBJ databases">
        <title>Genomic Encyclopedia of Type Strains, Phase IV (KMG-IV): sequencing the most valuable type-strain genomes for metagenomic binning, comparative biology and taxonomic classification.</title>
        <authorList>
            <person name="Goeker M."/>
        </authorList>
    </citation>
    <scope>NUCLEOTIDE SEQUENCE [LARGE SCALE GENOMIC DNA]</scope>
    <source>
        <strain evidence="1 2">DSM 101465</strain>
    </source>
</reference>
<name>A0A841KC58_9HYPH</name>
<comment type="caution">
    <text evidence="1">The sequence shown here is derived from an EMBL/GenBank/DDBJ whole genome shotgun (WGS) entry which is preliminary data.</text>
</comment>